<dbReference type="Gene3D" id="3.80.30.20">
    <property type="entry name" value="tm_1862 like domain"/>
    <property type="match status" value="1"/>
</dbReference>
<accession>A0A0B4X9G6</accession>
<keyword evidence="4" id="KW-0949">S-adenosyl-L-methionine</keyword>
<evidence type="ECO:0000259" key="10">
    <source>
        <dbReference type="PROSITE" id="PS51918"/>
    </source>
</evidence>
<dbReference type="Proteomes" id="UP000031368">
    <property type="component" value="Chromosome"/>
</dbReference>
<comment type="cofactor">
    <cofactor evidence="1">
        <name>[4Fe-4S] cluster</name>
        <dbReference type="ChEBI" id="CHEBI:49883"/>
    </cofactor>
</comment>
<dbReference type="SUPFAM" id="SSF102114">
    <property type="entry name" value="Radical SAM enzymes"/>
    <property type="match status" value="1"/>
</dbReference>
<dbReference type="PROSITE" id="PS51918">
    <property type="entry name" value="RADICAL_SAM"/>
    <property type="match status" value="1"/>
</dbReference>
<feature type="domain" description="Radical SAM core" evidence="10">
    <location>
        <begin position="135"/>
        <end position="365"/>
    </location>
</feature>
<evidence type="ECO:0000259" key="9">
    <source>
        <dbReference type="PROSITE" id="PS51449"/>
    </source>
</evidence>
<dbReference type="PANTHER" id="PTHR11918">
    <property type="entry name" value="RADICAL SAM PROTEINS"/>
    <property type="match status" value="1"/>
</dbReference>
<organism evidence="11 12">
    <name type="scientific">Rhizobium gallicum bv. gallicum R602sp</name>
    <dbReference type="NCBI Taxonomy" id="1041138"/>
    <lineage>
        <taxon>Bacteria</taxon>
        <taxon>Pseudomonadati</taxon>
        <taxon>Pseudomonadota</taxon>
        <taxon>Alphaproteobacteria</taxon>
        <taxon>Hyphomicrobiales</taxon>
        <taxon>Rhizobiaceae</taxon>
        <taxon>Rhizobium/Agrobacterium group</taxon>
        <taxon>Rhizobium</taxon>
    </lineage>
</organism>
<evidence type="ECO:0000256" key="7">
    <source>
        <dbReference type="ARBA" id="ARBA00023014"/>
    </source>
</evidence>
<dbReference type="GO" id="GO:0051539">
    <property type="term" value="F:4 iron, 4 sulfur cluster binding"/>
    <property type="evidence" value="ECO:0007669"/>
    <property type="project" value="UniProtKB-KW"/>
</dbReference>
<dbReference type="KEGG" id="rga:RGR602_CH03869"/>
<dbReference type="SFLD" id="SFLDG01061">
    <property type="entry name" value="methylthiotransferase"/>
    <property type="match status" value="1"/>
</dbReference>
<dbReference type="NCBIfam" id="TIGR00089">
    <property type="entry name" value="MiaB/RimO family radical SAM methylthiotransferase"/>
    <property type="match status" value="1"/>
</dbReference>
<evidence type="ECO:0000256" key="2">
    <source>
        <dbReference type="ARBA" id="ARBA00022485"/>
    </source>
</evidence>
<keyword evidence="8" id="KW-0175">Coiled coil</keyword>
<dbReference type="SMART" id="SM00729">
    <property type="entry name" value="Elp3"/>
    <property type="match status" value="1"/>
</dbReference>
<keyword evidence="12" id="KW-1185">Reference proteome</keyword>
<protein>
    <submittedName>
        <fullName evidence="11">MiaB-like tRNA modifying protein</fullName>
    </submittedName>
</protein>
<dbReference type="AlphaFoldDB" id="A0A0B4X9G6"/>
<keyword evidence="6" id="KW-0408">Iron</keyword>
<evidence type="ECO:0000256" key="1">
    <source>
        <dbReference type="ARBA" id="ARBA00001966"/>
    </source>
</evidence>
<evidence type="ECO:0000256" key="5">
    <source>
        <dbReference type="ARBA" id="ARBA00022723"/>
    </source>
</evidence>
<reference evidence="11 12" key="1">
    <citation type="submission" date="2013-11" db="EMBL/GenBank/DDBJ databases">
        <title>Complete genome sequence of Rhizobium gallicum bv. gallicum R602.</title>
        <authorList>
            <person name="Bustos P."/>
            <person name="Santamaria R.I."/>
            <person name="Lozano L."/>
            <person name="Acosta J.L."/>
            <person name="Ormeno-Orrillo E."/>
            <person name="Rogel M.A."/>
            <person name="Romero D."/>
            <person name="Cevallos M.A."/>
            <person name="Martinez-Romero E."/>
            <person name="Gonzalez V."/>
        </authorList>
    </citation>
    <scope>NUCLEOTIDE SEQUENCE [LARGE SCALE GENOMIC DNA]</scope>
    <source>
        <strain evidence="11 12">R602</strain>
    </source>
</reference>
<dbReference type="NCBIfam" id="TIGR01579">
    <property type="entry name" value="MiaB-like-C"/>
    <property type="match status" value="1"/>
</dbReference>
<keyword evidence="2" id="KW-0004">4Fe-4S</keyword>
<feature type="coiled-coil region" evidence="8">
    <location>
        <begin position="13"/>
        <end position="59"/>
    </location>
</feature>
<dbReference type="InterPro" id="IPR020612">
    <property type="entry name" value="Methylthiotransferase_CS"/>
</dbReference>
<dbReference type="InterPro" id="IPR058240">
    <property type="entry name" value="rSAM_sf"/>
</dbReference>
<dbReference type="InterPro" id="IPR006467">
    <property type="entry name" value="MiaB-like_bact"/>
</dbReference>
<evidence type="ECO:0000256" key="8">
    <source>
        <dbReference type="SAM" id="Coils"/>
    </source>
</evidence>
<dbReference type="RefSeq" id="WP_039846403.1">
    <property type="nucleotide sequence ID" value="NZ_CP006877.1"/>
</dbReference>
<dbReference type="InterPro" id="IPR013848">
    <property type="entry name" value="Methylthiotransferase_N"/>
</dbReference>
<dbReference type="PROSITE" id="PS01278">
    <property type="entry name" value="MTTASE_RADICAL"/>
    <property type="match status" value="1"/>
</dbReference>
<dbReference type="SFLD" id="SFLDS00029">
    <property type="entry name" value="Radical_SAM"/>
    <property type="match status" value="1"/>
</dbReference>
<evidence type="ECO:0000313" key="11">
    <source>
        <dbReference type="EMBL" id="AJD43167.1"/>
    </source>
</evidence>
<dbReference type="Pfam" id="PF04055">
    <property type="entry name" value="Radical_SAM"/>
    <property type="match status" value="1"/>
</dbReference>
<dbReference type="Pfam" id="PF00919">
    <property type="entry name" value="UPF0004"/>
    <property type="match status" value="1"/>
</dbReference>
<evidence type="ECO:0000256" key="6">
    <source>
        <dbReference type="ARBA" id="ARBA00023004"/>
    </source>
</evidence>
<dbReference type="Gene3D" id="3.40.50.12160">
    <property type="entry name" value="Methylthiotransferase, N-terminal domain"/>
    <property type="match status" value="1"/>
</dbReference>
<proteinExistence type="predicted"/>
<evidence type="ECO:0000256" key="3">
    <source>
        <dbReference type="ARBA" id="ARBA00022679"/>
    </source>
</evidence>
<keyword evidence="5" id="KW-0479">Metal-binding</keyword>
<keyword evidence="3" id="KW-0808">Transferase</keyword>
<dbReference type="GO" id="GO:0035598">
    <property type="term" value="F:tRNA (N(6)-L-threonylcarbamoyladenosine(37)-C(2))-methylthiotransferase activity"/>
    <property type="evidence" value="ECO:0007669"/>
    <property type="project" value="TreeGrafter"/>
</dbReference>
<dbReference type="InterPro" id="IPR007197">
    <property type="entry name" value="rSAM"/>
</dbReference>
<evidence type="ECO:0000256" key="4">
    <source>
        <dbReference type="ARBA" id="ARBA00022691"/>
    </source>
</evidence>
<dbReference type="EMBL" id="CP006877">
    <property type="protein sequence ID" value="AJD43167.1"/>
    <property type="molecule type" value="Genomic_DNA"/>
</dbReference>
<dbReference type="SFLD" id="SFLDG01082">
    <property type="entry name" value="B12-binding_domain_containing"/>
    <property type="match status" value="1"/>
</dbReference>
<keyword evidence="7" id="KW-0411">Iron-sulfur</keyword>
<gene>
    <name evidence="11" type="ORF">RGR602_CH03869</name>
</gene>
<name>A0A0B4X9G6_9HYPH</name>
<dbReference type="InterPro" id="IPR038135">
    <property type="entry name" value="Methylthiotransferase_N_sf"/>
</dbReference>
<dbReference type="PROSITE" id="PS51449">
    <property type="entry name" value="MTTASE_N"/>
    <property type="match status" value="1"/>
</dbReference>
<dbReference type="InterPro" id="IPR023404">
    <property type="entry name" value="rSAM_horseshoe"/>
</dbReference>
<dbReference type="HOGENOM" id="CLU_018697_1_1_5"/>
<feature type="domain" description="MTTase N-terminal" evidence="9">
    <location>
        <begin position="2"/>
        <end position="104"/>
    </location>
</feature>
<dbReference type="InterPro" id="IPR006638">
    <property type="entry name" value="Elp3/MiaA/NifB-like_rSAM"/>
</dbReference>
<dbReference type="PANTHER" id="PTHR11918:SF45">
    <property type="entry name" value="THREONYLCARBAMOYLADENOSINE TRNA METHYLTHIOTRANSFERASE"/>
    <property type="match status" value="1"/>
</dbReference>
<sequence>MSGVEVITFGCRLNTYESEVMRAEAEKAGLNNAILVNTCAVTSEAVRQARQAIRRARRENPHARIIVTGCAAQSEKQTFAEMAEVDVVLGNEEKLITASYHASALPDFGVAAEEKLRVNDIMSVRQTAPQMVKHIDGHVRAFIQVQNGCDHRCTFCIIPYGRGNSRSVPMGAVVDQARNLIENGYREIVLTGVDATSYGADLPGEPTLGLLAKTLLKQIPDIRRLRLSSIDSIEADKHLFDLVADEPRFMPHLHLSLQHGDDMILKRMKRRHSRADALAFVDQVRGLRPEMCFGADMIAGFPTETEEMFENAASLAEEAKIAHLHVFPYSPRPGTPAARMPQLDRSIVKDRAVRLRATGHQLHQSHLDQMVGTRQCLLVENNGLAHTENFTLVAAPGLRPRSFVEATITGHNGKHLDMQLTTADAA</sequence>
<dbReference type="InterPro" id="IPR005839">
    <property type="entry name" value="Methylthiotransferase"/>
</dbReference>
<dbReference type="GO" id="GO:0046872">
    <property type="term" value="F:metal ion binding"/>
    <property type="evidence" value="ECO:0007669"/>
    <property type="project" value="UniProtKB-KW"/>
</dbReference>
<evidence type="ECO:0000313" key="12">
    <source>
        <dbReference type="Proteomes" id="UP000031368"/>
    </source>
</evidence>
<dbReference type="CDD" id="cd01335">
    <property type="entry name" value="Radical_SAM"/>
    <property type="match status" value="1"/>
</dbReference>